<evidence type="ECO:0000256" key="1">
    <source>
        <dbReference type="SAM" id="MobiDB-lite"/>
    </source>
</evidence>
<dbReference type="Proteomes" id="UP001219568">
    <property type="component" value="Unassembled WGS sequence"/>
</dbReference>
<protein>
    <submittedName>
        <fullName evidence="2">Uncharacterized protein</fullName>
    </submittedName>
</protein>
<sequence length="102" mass="11083">MTEPSSVDEFGSGPPIHDPFPEDPEPISWGDVATSERNALADLMQYQPRINIDLFAEEQLVSLLAATDIAHIPDDVIGASTTLRHAKKDCPPRLAIVLVLPP</sequence>
<dbReference type="EMBL" id="JAQJZL010000001">
    <property type="protein sequence ID" value="KAJ6056994.1"/>
    <property type="molecule type" value="Genomic_DNA"/>
</dbReference>
<reference evidence="2" key="1">
    <citation type="journal article" date="2023" name="IMA Fungus">
        <title>Comparative genomic study of the Penicillium genus elucidates a diverse pangenome and 15 lateral gene transfer events.</title>
        <authorList>
            <person name="Petersen C."/>
            <person name="Sorensen T."/>
            <person name="Nielsen M.R."/>
            <person name="Sondergaard T.E."/>
            <person name="Sorensen J.L."/>
            <person name="Fitzpatrick D.A."/>
            <person name="Frisvad J.C."/>
            <person name="Nielsen K.L."/>
        </authorList>
    </citation>
    <scope>NUCLEOTIDE SEQUENCE</scope>
    <source>
        <strain evidence="2">IBT 15450</strain>
    </source>
</reference>
<feature type="region of interest" description="Disordered" evidence="1">
    <location>
        <begin position="1"/>
        <end position="30"/>
    </location>
</feature>
<accession>A0AAD6NE00</accession>
<proteinExistence type="predicted"/>
<comment type="caution">
    <text evidence="2">The sequence shown here is derived from an EMBL/GenBank/DDBJ whole genome shotgun (WGS) entry which is preliminary data.</text>
</comment>
<dbReference type="AlphaFoldDB" id="A0AAD6NE00"/>
<organism evidence="2 3">
    <name type="scientific">Penicillium canescens</name>
    <dbReference type="NCBI Taxonomy" id="5083"/>
    <lineage>
        <taxon>Eukaryota</taxon>
        <taxon>Fungi</taxon>
        <taxon>Dikarya</taxon>
        <taxon>Ascomycota</taxon>
        <taxon>Pezizomycotina</taxon>
        <taxon>Eurotiomycetes</taxon>
        <taxon>Eurotiomycetidae</taxon>
        <taxon>Eurotiales</taxon>
        <taxon>Aspergillaceae</taxon>
        <taxon>Penicillium</taxon>
    </lineage>
</organism>
<name>A0AAD6NE00_PENCN</name>
<gene>
    <name evidence="2" type="ORF">N7460_000268</name>
</gene>
<evidence type="ECO:0000313" key="3">
    <source>
        <dbReference type="Proteomes" id="UP001219568"/>
    </source>
</evidence>
<reference evidence="2" key="2">
    <citation type="submission" date="2023-01" db="EMBL/GenBank/DDBJ databases">
        <authorList>
            <person name="Petersen C."/>
        </authorList>
    </citation>
    <scope>NUCLEOTIDE SEQUENCE</scope>
    <source>
        <strain evidence="2">IBT 15450</strain>
    </source>
</reference>
<keyword evidence="3" id="KW-1185">Reference proteome</keyword>
<evidence type="ECO:0000313" key="2">
    <source>
        <dbReference type="EMBL" id="KAJ6056994.1"/>
    </source>
</evidence>